<evidence type="ECO:0008006" key="3">
    <source>
        <dbReference type="Google" id="ProtNLM"/>
    </source>
</evidence>
<sequence length="365" mass="40919">MTVLTLRELNRATLARQLLLRRSAMGVLEALEHLVGVQAQTPHSWYVGLWTRLVGFQAEQAADLLLGREAVRIAVMRSTIHFVTARDAVWLRPLVQPAIERSTNGAFGRHLREIDREALTADGRQLVESAPRKPSELGKLLAERWPGRDPAALYQAIRMWLPLVQVPPRGVWGRSGATAHTTTDAWLGRPLSADATTDELVLRYLAAFGPASVKDIQTWCGLTRLAEVTARLGERLIRFRDEQGRELFDLPDAPRPPADAPAPIRFLYDFDNLLLSHADRTRVITPEYFQQGFTADGPMPSMILIDGFTGAHWRITRQRHAATLHIKPFARLSPADTAAIEEEGTRLLTFAEPHTTTHDIQWLPL</sequence>
<dbReference type="Proteomes" id="UP000334990">
    <property type="component" value="Unassembled WGS sequence"/>
</dbReference>
<keyword evidence="2" id="KW-1185">Reference proteome</keyword>
<dbReference type="PANTHER" id="PTHR38479">
    <property type="entry name" value="LMO0824 PROTEIN"/>
    <property type="match status" value="1"/>
</dbReference>
<evidence type="ECO:0000313" key="2">
    <source>
        <dbReference type="Proteomes" id="UP000334990"/>
    </source>
</evidence>
<dbReference type="EMBL" id="BLAD01000052">
    <property type="protein sequence ID" value="GES01661.1"/>
    <property type="molecule type" value="Genomic_DNA"/>
</dbReference>
<reference evidence="1 2" key="1">
    <citation type="submission" date="2019-10" db="EMBL/GenBank/DDBJ databases">
        <title>Whole genome shotgun sequence of Acrocarpospora corrugata NBRC 13972.</title>
        <authorList>
            <person name="Ichikawa N."/>
            <person name="Kimura A."/>
            <person name="Kitahashi Y."/>
            <person name="Komaki H."/>
            <person name="Oguchi A."/>
        </authorList>
    </citation>
    <scope>NUCLEOTIDE SEQUENCE [LARGE SCALE GENOMIC DNA]</scope>
    <source>
        <strain evidence="1 2">NBRC 13972</strain>
    </source>
</reference>
<dbReference type="Pfam" id="PF06224">
    <property type="entry name" value="AlkZ-like"/>
    <property type="match status" value="1"/>
</dbReference>
<dbReference type="RefSeq" id="WP_155337934.1">
    <property type="nucleotide sequence ID" value="NZ_BAAABN010000074.1"/>
</dbReference>
<evidence type="ECO:0000313" key="1">
    <source>
        <dbReference type="EMBL" id="GES01661.1"/>
    </source>
</evidence>
<organism evidence="1 2">
    <name type="scientific">Acrocarpospora corrugata</name>
    <dbReference type="NCBI Taxonomy" id="35763"/>
    <lineage>
        <taxon>Bacteria</taxon>
        <taxon>Bacillati</taxon>
        <taxon>Actinomycetota</taxon>
        <taxon>Actinomycetes</taxon>
        <taxon>Streptosporangiales</taxon>
        <taxon>Streptosporangiaceae</taxon>
        <taxon>Acrocarpospora</taxon>
    </lineage>
</organism>
<dbReference type="PANTHER" id="PTHR38479:SF2">
    <property type="entry name" value="WINGED HELIX DNA-BINDING DOMAIN-CONTAINING PROTEIN"/>
    <property type="match status" value="1"/>
</dbReference>
<dbReference type="InterPro" id="IPR009351">
    <property type="entry name" value="AlkZ-like"/>
</dbReference>
<dbReference type="AlphaFoldDB" id="A0A5M3W3E2"/>
<protein>
    <recommendedName>
        <fullName evidence="3">Winged helix DNA-binding domain-containing protein</fullName>
    </recommendedName>
</protein>
<dbReference type="OrthoDB" id="9148135at2"/>
<gene>
    <name evidence="1" type="ORF">Acor_37250</name>
</gene>
<name>A0A5M3W3E2_9ACTN</name>
<comment type="caution">
    <text evidence="1">The sequence shown here is derived from an EMBL/GenBank/DDBJ whole genome shotgun (WGS) entry which is preliminary data.</text>
</comment>
<accession>A0A5M3W3E2</accession>
<proteinExistence type="predicted"/>